<gene>
    <name evidence="6" type="ORF">CLUMA_CG013727</name>
</gene>
<dbReference type="GO" id="GO:0017171">
    <property type="term" value="F:serine hydrolase activity"/>
    <property type="evidence" value="ECO:0007669"/>
    <property type="project" value="TreeGrafter"/>
</dbReference>
<comment type="similarity">
    <text evidence="2 4">Belongs to the AB hydrolase superfamily. Lipase family.</text>
</comment>
<dbReference type="Gene3D" id="3.40.50.1820">
    <property type="entry name" value="alpha/beta hydrolase"/>
    <property type="match status" value="1"/>
</dbReference>
<keyword evidence="3" id="KW-0964">Secreted</keyword>
<dbReference type="Pfam" id="PF00151">
    <property type="entry name" value="Lipase"/>
    <property type="match status" value="1"/>
</dbReference>
<name>A0A1J1IPN8_9DIPT</name>
<protein>
    <submittedName>
        <fullName evidence="6">CLUMA_CG013727, isoform A</fullName>
    </submittedName>
</protein>
<evidence type="ECO:0000256" key="1">
    <source>
        <dbReference type="ARBA" id="ARBA00004613"/>
    </source>
</evidence>
<dbReference type="EMBL" id="CVRI01000054">
    <property type="protein sequence ID" value="CRL00465.1"/>
    <property type="molecule type" value="Genomic_DNA"/>
</dbReference>
<dbReference type="AlphaFoldDB" id="A0A1J1IPN8"/>
<dbReference type="InterPro" id="IPR000734">
    <property type="entry name" value="TAG_lipase"/>
</dbReference>
<reference evidence="6 7" key="1">
    <citation type="submission" date="2015-04" db="EMBL/GenBank/DDBJ databases">
        <authorList>
            <person name="Syromyatnikov M.Y."/>
            <person name="Popov V.N."/>
        </authorList>
    </citation>
    <scope>NUCLEOTIDE SEQUENCE [LARGE SCALE GENOMIC DNA]</scope>
</reference>
<evidence type="ECO:0000313" key="6">
    <source>
        <dbReference type="EMBL" id="CRL00465.1"/>
    </source>
</evidence>
<dbReference type="InterPro" id="IPR029058">
    <property type="entry name" value="AB_hydrolase_fold"/>
</dbReference>
<dbReference type="OrthoDB" id="7907111at2759"/>
<proteinExistence type="inferred from homology"/>
<dbReference type="PANTHER" id="PTHR11610:SF104">
    <property type="entry name" value="AGAP010328-PA"/>
    <property type="match status" value="1"/>
</dbReference>
<dbReference type="Proteomes" id="UP000183832">
    <property type="component" value="Unassembled WGS sequence"/>
</dbReference>
<dbReference type="GO" id="GO:0005615">
    <property type="term" value="C:extracellular space"/>
    <property type="evidence" value="ECO:0007669"/>
    <property type="project" value="TreeGrafter"/>
</dbReference>
<evidence type="ECO:0000256" key="2">
    <source>
        <dbReference type="ARBA" id="ARBA00010701"/>
    </source>
</evidence>
<comment type="subcellular location">
    <subcellularLocation>
        <location evidence="1">Secreted</location>
    </subcellularLocation>
</comment>
<dbReference type="GO" id="GO:0016298">
    <property type="term" value="F:lipase activity"/>
    <property type="evidence" value="ECO:0007669"/>
    <property type="project" value="InterPro"/>
</dbReference>
<feature type="domain" description="Lipase" evidence="5">
    <location>
        <begin position="31"/>
        <end position="148"/>
    </location>
</feature>
<keyword evidence="7" id="KW-1185">Reference proteome</keyword>
<accession>A0A1J1IPN8</accession>
<dbReference type="SUPFAM" id="SSF53474">
    <property type="entry name" value="alpha/beta-Hydrolases"/>
    <property type="match status" value="1"/>
</dbReference>
<dbReference type="InterPro" id="IPR013818">
    <property type="entry name" value="Lipase"/>
</dbReference>
<organism evidence="6 7">
    <name type="scientific">Clunio marinus</name>
    <dbReference type="NCBI Taxonomy" id="568069"/>
    <lineage>
        <taxon>Eukaryota</taxon>
        <taxon>Metazoa</taxon>
        <taxon>Ecdysozoa</taxon>
        <taxon>Arthropoda</taxon>
        <taxon>Hexapoda</taxon>
        <taxon>Insecta</taxon>
        <taxon>Pterygota</taxon>
        <taxon>Neoptera</taxon>
        <taxon>Endopterygota</taxon>
        <taxon>Diptera</taxon>
        <taxon>Nematocera</taxon>
        <taxon>Chironomoidea</taxon>
        <taxon>Chironomidae</taxon>
        <taxon>Clunio</taxon>
    </lineage>
</organism>
<dbReference type="PANTHER" id="PTHR11610">
    <property type="entry name" value="LIPASE"/>
    <property type="match status" value="1"/>
</dbReference>
<evidence type="ECO:0000256" key="4">
    <source>
        <dbReference type="RuleBase" id="RU004262"/>
    </source>
</evidence>
<evidence type="ECO:0000313" key="7">
    <source>
        <dbReference type="Proteomes" id="UP000183832"/>
    </source>
</evidence>
<dbReference type="STRING" id="568069.A0A1J1IPN8"/>
<evidence type="ECO:0000259" key="5">
    <source>
        <dbReference type="Pfam" id="PF00151"/>
    </source>
</evidence>
<sequence length="283" mass="31750">MIELAFIIIDEPFNWLPGTTLTDQTDTSCDKAGKFAFVAHGWRSSNSPWITKLIEKLLVYRGGCVIAIDWGFYADNPNYLMIINRDWQKVSDVLTERLKSLEREGVSPDNIFMYGHSLGARLVIDAGLKFGPNKIFQIDVCDSAGPGFLFYDLLNEPKNAAQNVQCILTSMDGGTTFKNCHQNWLMGICGLVQPASPNYLCLLTSICTAVDEKISHNLCNDFYISAFENNFVANNRYECPSAMNIEELPENFKMGYMETRRSSAIQGNIPAPTSRSYPYNVIS</sequence>
<evidence type="ECO:0000256" key="3">
    <source>
        <dbReference type="ARBA" id="ARBA00022525"/>
    </source>
</evidence>
<dbReference type="GO" id="GO:0016042">
    <property type="term" value="P:lipid catabolic process"/>
    <property type="evidence" value="ECO:0007669"/>
    <property type="project" value="TreeGrafter"/>
</dbReference>